<feature type="compositionally biased region" description="Basic and acidic residues" evidence="1">
    <location>
        <begin position="1"/>
        <end position="20"/>
    </location>
</feature>
<reference evidence="2 3" key="1">
    <citation type="submission" date="2019-06" db="EMBL/GenBank/DDBJ databases">
        <title>Sequencing the genomes of 1000 actinobacteria strains.</title>
        <authorList>
            <person name="Klenk H.-P."/>
        </authorList>
    </citation>
    <scope>NUCLEOTIDE SEQUENCE [LARGE SCALE GENOMIC DNA]</scope>
    <source>
        <strain evidence="2 3">DSM 45671</strain>
    </source>
</reference>
<proteinExistence type="predicted"/>
<dbReference type="AlphaFoldDB" id="A0A561T2L3"/>
<name>A0A561T2L3_9PSEU</name>
<dbReference type="EMBL" id="VIWU01000001">
    <property type="protein sequence ID" value="TWF81350.1"/>
    <property type="molecule type" value="Genomic_DNA"/>
</dbReference>
<evidence type="ECO:0000313" key="2">
    <source>
        <dbReference type="EMBL" id="TWF81350.1"/>
    </source>
</evidence>
<evidence type="ECO:0000256" key="1">
    <source>
        <dbReference type="SAM" id="MobiDB-lite"/>
    </source>
</evidence>
<feature type="compositionally biased region" description="Acidic residues" evidence="1">
    <location>
        <begin position="50"/>
        <end position="62"/>
    </location>
</feature>
<protein>
    <submittedName>
        <fullName evidence="2">Uncharacterized protein</fullName>
    </submittedName>
</protein>
<feature type="compositionally biased region" description="Basic and acidic residues" evidence="1">
    <location>
        <begin position="27"/>
        <end position="49"/>
    </location>
</feature>
<comment type="caution">
    <text evidence="2">The sequence shown here is derived from an EMBL/GenBank/DDBJ whole genome shotgun (WGS) entry which is preliminary data.</text>
</comment>
<dbReference type="OrthoDB" id="9953118at2"/>
<evidence type="ECO:0000313" key="3">
    <source>
        <dbReference type="Proteomes" id="UP000321261"/>
    </source>
</evidence>
<accession>A0A561T2L3</accession>
<gene>
    <name evidence="2" type="ORF">FHX44_117293</name>
</gene>
<dbReference type="RefSeq" id="WP_147259869.1">
    <property type="nucleotide sequence ID" value="NZ_VIWU01000001.1"/>
</dbReference>
<keyword evidence="3" id="KW-1185">Reference proteome</keyword>
<organism evidence="2 3">
    <name type="scientific">Pseudonocardia hierapolitana</name>
    <dbReference type="NCBI Taxonomy" id="1128676"/>
    <lineage>
        <taxon>Bacteria</taxon>
        <taxon>Bacillati</taxon>
        <taxon>Actinomycetota</taxon>
        <taxon>Actinomycetes</taxon>
        <taxon>Pseudonocardiales</taxon>
        <taxon>Pseudonocardiaceae</taxon>
        <taxon>Pseudonocardia</taxon>
    </lineage>
</organism>
<feature type="region of interest" description="Disordered" evidence="1">
    <location>
        <begin position="1"/>
        <end position="75"/>
    </location>
</feature>
<sequence>MTEHEQDPTEHDPVEHDPVESARPSIGRRDEPDAIRPDTEDRPHRKLPPDPEEDDTAGDDAPDAPRPTESPAGRD</sequence>
<dbReference type="Proteomes" id="UP000321261">
    <property type="component" value="Unassembled WGS sequence"/>
</dbReference>